<dbReference type="RefSeq" id="WP_188970727.1">
    <property type="nucleotide sequence ID" value="NZ_BMKW01000011.1"/>
</dbReference>
<evidence type="ECO:0000259" key="3">
    <source>
        <dbReference type="Pfam" id="PF00685"/>
    </source>
</evidence>
<reference evidence="4" key="1">
    <citation type="journal article" date="2014" name="Int. J. Syst. Evol. Microbiol.">
        <title>Complete genome sequence of Corynebacterium casei LMG S-19264T (=DSM 44701T), isolated from a smear-ripened cheese.</title>
        <authorList>
            <consortium name="US DOE Joint Genome Institute (JGI-PGF)"/>
            <person name="Walter F."/>
            <person name="Albersmeier A."/>
            <person name="Kalinowski J."/>
            <person name="Ruckert C."/>
        </authorList>
    </citation>
    <scope>NUCLEOTIDE SEQUENCE</scope>
    <source>
        <strain evidence="4">CGMCC 1.3617</strain>
    </source>
</reference>
<name>A0A917KWH8_9PROT</name>
<dbReference type="AlphaFoldDB" id="A0A917KWH8"/>
<dbReference type="GO" id="GO:0008146">
    <property type="term" value="F:sulfotransferase activity"/>
    <property type="evidence" value="ECO:0007669"/>
    <property type="project" value="InterPro"/>
</dbReference>
<evidence type="ECO:0000256" key="2">
    <source>
        <dbReference type="ARBA" id="ARBA00022679"/>
    </source>
</evidence>
<dbReference type="Gene3D" id="3.40.50.300">
    <property type="entry name" value="P-loop containing nucleotide triphosphate hydrolases"/>
    <property type="match status" value="1"/>
</dbReference>
<evidence type="ECO:0000256" key="1">
    <source>
        <dbReference type="ARBA" id="ARBA00005771"/>
    </source>
</evidence>
<dbReference type="SUPFAM" id="SSF52540">
    <property type="entry name" value="P-loop containing nucleoside triphosphate hydrolases"/>
    <property type="match status" value="1"/>
</dbReference>
<protein>
    <recommendedName>
        <fullName evidence="3">Sulfotransferase domain-containing protein</fullName>
    </recommendedName>
</protein>
<comment type="caution">
    <text evidence="4">The sequence shown here is derived from an EMBL/GenBank/DDBJ whole genome shotgun (WGS) entry which is preliminary data.</text>
</comment>
<gene>
    <name evidence="4" type="ORF">GCM10011320_43660</name>
</gene>
<sequence length="268" mass="29484">MTGASITLVAGYPRSGTTFTAGSCASAEAWWHQGEGMLELRDKKRPRTGFQLDAALDRAAFERSVASLHRFSIRTHSPPETVRRDFPEVWARVGRIIYVQRHPLEVAVSVCRYVIATQGFVPGLGTPETSFEAAAARGDVAAFFRLFCEHRGAPEFVPLWGSWSDHLAGWRAAMDQAGLPCAVLSYDRLVREPVARLLAAAGVLGLPWQEAHVRRAVTQMAPEKVRQGIGDFFVGKDPEALRYPGLLGEADIRLGFETFGEAMLRFGV</sequence>
<feature type="domain" description="Sulfotransferase" evidence="3">
    <location>
        <begin position="7"/>
        <end position="226"/>
    </location>
</feature>
<dbReference type="InterPro" id="IPR000863">
    <property type="entry name" value="Sulfotransferase_dom"/>
</dbReference>
<accession>A0A917KWH8</accession>
<keyword evidence="5" id="KW-1185">Reference proteome</keyword>
<evidence type="ECO:0000313" key="5">
    <source>
        <dbReference type="Proteomes" id="UP000661507"/>
    </source>
</evidence>
<comment type="similarity">
    <text evidence="1">Belongs to the sulfotransferase 1 family.</text>
</comment>
<organism evidence="4 5">
    <name type="scientific">Neoroseomonas lacus</name>
    <dbReference type="NCBI Taxonomy" id="287609"/>
    <lineage>
        <taxon>Bacteria</taxon>
        <taxon>Pseudomonadati</taxon>
        <taxon>Pseudomonadota</taxon>
        <taxon>Alphaproteobacteria</taxon>
        <taxon>Acetobacterales</taxon>
        <taxon>Acetobacteraceae</taxon>
        <taxon>Neoroseomonas</taxon>
    </lineage>
</organism>
<proteinExistence type="inferred from homology"/>
<dbReference type="EMBL" id="BMKW01000011">
    <property type="protein sequence ID" value="GGJ31552.1"/>
    <property type="molecule type" value="Genomic_DNA"/>
</dbReference>
<dbReference type="PANTHER" id="PTHR11783">
    <property type="entry name" value="SULFOTRANSFERASE SULT"/>
    <property type="match status" value="1"/>
</dbReference>
<reference evidence="4" key="2">
    <citation type="submission" date="2020-09" db="EMBL/GenBank/DDBJ databases">
        <authorList>
            <person name="Sun Q."/>
            <person name="Zhou Y."/>
        </authorList>
    </citation>
    <scope>NUCLEOTIDE SEQUENCE</scope>
    <source>
        <strain evidence="4">CGMCC 1.3617</strain>
    </source>
</reference>
<dbReference type="Proteomes" id="UP000661507">
    <property type="component" value="Unassembled WGS sequence"/>
</dbReference>
<evidence type="ECO:0000313" key="4">
    <source>
        <dbReference type="EMBL" id="GGJ31552.1"/>
    </source>
</evidence>
<dbReference type="Pfam" id="PF00685">
    <property type="entry name" value="Sulfotransfer_1"/>
    <property type="match status" value="1"/>
</dbReference>
<keyword evidence="2" id="KW-0808">Transferase</keyword>
<dbReference type="InterPro" id="IPR027417">
    <property type="entry name" value="P-loop_NTPase"/>
</dbReference>